<dbReference type="Proteomes" id="UP000824782">
    <property type="component" value="Unassembled WGS sequence"/>
</dbReference>
<keyword evidence="3" id="KW-1185">Reference proteome</keyword>
<dbReference type="EMBL" id="WNYA01022737">
    <property type="protein sequence ID" value="KAG8538247.1"/>
    <property type="molecule type" value="Genomic_DNA"/>
</dbReference>
<keyword evidence="1" id="KW-0812">Transmembrane</keyword>
<dbReference type="AlphaFoldDB" id="A0AAV6YT07"/>
<comment type="caution">
    <text evidence="2">The sequence shown here is derived from an EMBL/GenBank/DDBJ whole genome shotgun (WGS) entry which is preliminary data.</text>
</comment>
<gene>
    <name evidence="2" type="ORF">GDO81_023030</name>
</gene>
<evidence type="ECO:0000313" key="2">
    <source>
        <dbReference type="EMBL" id="KAG8538247.1"/>
    </source>
</evidence>
<keyword evidence="1" id="KW-0472">Membrane</keyword>
<protein>
    <submittedName>
        <fullName evidence="2">Uncharacterized protein</fullName>
    </submittedName>
</protein>
<feature type="transmembrane region" description="Helical" evidence="1">
    <location>
        <begin position="60"/>
        <end position="81"/>
    </location>
</feature>
<accession>A0AAV6YT07</accession>
<name>A0AAV6YT07_ENGPU</name>
<evidence type="ECO:0000256" key="1">
    <source>
        <dbReference type="SAM" id="Phobius"/>
    </source>
</evidence>
<organism evidence="2 3">
    <name type="scientific">Engystomops pustulosus</name>
    <name type="common">Tungara frog</name>
    <name type="synonym">Physalaemus pustulosus</name>
    <dbReference type="NCBI Taxonomy" id="76066"/>
    <lineage>
        <taxon>Eukaryota</taxon>
        <taxon>Metazoa</taxon>
        <taxon>Chordata</taxon>
        <taxon>Craniata</taxon>
        <taxon>Vertebrata</taxon>
        <taxon>Euteleostomi</taxon>
        <taxon>Amphibia</taxon>
        <taxon>Batrachia</taxon>
        <taxon>Anura</taxon>
        <taxon>Neobatrachia</taxon>
        <taxon>Hyloidea</taxon>
        <taxon>Leptodactylidae</taxon>
        <taxon>Leiuperinae</taxon>
        <taxon>Engystomops</taxon>
    </lineage>
</organism>
<sequence>MPVVLPMLPDQDMLHNIEQLPPPPHTHTHESPNSMPNIMGSMFPPIGNHLANLTKRQLCHYPLVIDMSFVIVIGFSIFFVFEELSFVHALLFCNVRCLNTPQKKVTVDLLTGTFRKHFEHNYAPSFPKRFPFYLHGTYSKASRGTSNLISANQHGERKRTGPYIHT</sequence>
<keyword evidence="1" id="KW-1133">Transmembrane helix</keyword>
<evidence type="ECO:0000313" key="3">
    <source>
        <dbReference type="Proteomes" id="UP000824782"/>
    </source>
</evidence>
<proteinExistence type="predicted"/>
<reference evidence="2" key="1">
    <citation type="thesis" date="2020" institute="ProQuest LLC" country="789 East Eisenhower Parkway, Ann Arbor, MI, USA">
        <title>Comparative Genomics and Chromosome Evolution.</title>
        <authorList>
            <person name="Mudd A.B."/>
        </authorList>
    </citation>
    <scope>NUCLEOTIDE SEQUENCE</scope>
    <source>
        <strain evidence="2">237g6f4</strain>
        <tissue evidence="2">Blood</tissue>
    </source>
</reference>